<evidence type="ECO:0008006" key="3">
    <source>
        <dbReference type="Google" id="ProtNLM"/>
    </source>
</evidence>
<evidence type="ECO:0000313" key="2">
    <source>
        <dbReference type="Proteomes" id="UP000184172"/>
    </source>
</evidence>
<dbReference type="STRING" id="797419.SAMN05216556_12426"/>
<evidence type="ECO:0000313" key="1">
    <source>
        <dbReference type="EMBL" id="SHJ77758.1"/>
    </source>
</evidence>
<dbReference type="EMBL" id="FQYV01000025">
    <property type="protein sequence ID" value="SHJ77758.1"/>
    <property type="molecule type" value="Genomic_DNA"/>
</dbReference>
<dbReference type="Gene3D" id="2.180.10.10">
    <property type="entry name" value="RHS repeat-associated core"/>
    <property type="match status" value="1"/>
</dbReference>
<keyword evidence="2" id="KW-1185">Reference proteome</keyword>
<dbReference type="Proteomes" id="UP000184172">
    <property type="component" value="Unassembled WGS sequence"/>
</dbReference>
<sequence>MSVDPLADIPKQIGYSPYSAFANNPIMYVDPDGRCFQKVGEEYVPCDQADVGSTTTGAFGHDWTMSESNGWQLTNGADPSTVDANYTEQTPDGSAAYYENRYAEHIDKYNTRPPDYYLGYGHKYNVRFNNETKGNLSEAGKKWLDQTSVELQVLMETGLRDNPSIELDNGTFQKFAFESHIPAYTKGSLLYNLTDGDKMNIGLTPDFKDLFSPLGVKQALKIVDMMGKYNGARKYNEARKARPFEW</sequence>
<reference evidence="2" key="1">
    <citation type="submission" date="2016-11" db="EMBL/GenBank/DDBJ databases">
        <authorList>
            <person name="Varghese N."/>
            <person name="Submissions S."/>
        </authorList>
    </citation>
    <scope>NUCLEOTIDE SEQUENCE [LARGE SCALE GENOMIC DNA]</scope>
    <source>
        <strain evidence="2">DSM 26349</strain>
    </source>
</reference>
<dbReference type="OrthoDB" id="878730at2"/>
<organism evidence="1 2">
    <name type="scientific">Aequorivita viscosa</name>
    <dbReference type="NCBI Taxonomy" id="797419"/>
    <lineage>
        <taxon>Bacteria</taxon>
        <taxon>Pseudomonadati</taxon>
        <taxon>Bacteroidota</taxon>
        <taxon>Flavobacteriia</taxon>
        <taxon>Flavobacteriales</taxon>
        <taxon>Flavobacteriaceae</taxon>
        <taxon>Aequorivita</taxon>
    </lineage>
</organism>
<gene>
    <name evidence="1" type="ORF">SAMN04487908_12534</name>
</gene>
<name>A0A1M6M2P7_9FLAO</name>
<protein>
    <recommendedName>
        <fullName evidence="3">RHS repeat-associated core domain-containing protein</fullName>
    </recommendedName>
</protein>
<dbReference type="RefSeq" id="WP_073220652.1">
    <property type="nucleotide sequence ID" value="NZ_FNNS01000024.1"/>
</dbReference>
<proteinExistence type="predicted"/>
<accession>A0A1M6M2P7</accession>
<dbReference type="AlphaFoldDB" id="A0A1M6M2P7"/>